<comment type="subcellular location">
    <subcellularLocation>
        <location evidence="1">Cell membrane</location>
        <topology evidence="1">Multi-pass membrane protein</topology>
    </subcellularLocation>
</comment>
<feature type="transmembrane region" description="Helical" evidence="6">
    <location>
        <begin position="267"/>
        <end position="285"/>
    </location>
</feature>
<evidence type="ECO:0000256" key="1">
    <source>
        <dbReference type="ARBA" id="ARBA00004651"/>
    </source>
</evidence>
<dbReference type="PANTHER" id="PTHR30213">
    <property type="entry name" value="INNER MEMBRANE PROTEIN YHJD"/>
    <property type="match status" value="1"/>
</dbReference>
<feature type="transmembrane region" description="Helical" evidence="6">
    <location>
        <begin position="199"/>
        <end position="226"/>
    </location>
</feature>
<keyword evidence="3 6" id="KW-0812">Transmembrane</keyword>
<gene>
    <name evidence="7" type="ordered locus">SGRA_2704</name>
</gene>
<dbReference type="Proteomes" id="UP000007519">
    <property type="component" value="Chromosome"/>
</dbReference>
<keyword evidence="5 6" id="KW-0472">Membrane</keyword>
<proteinExistence type="predicted"/>
<dbReference type="InterPro" id="IPR017039">
    <property type="entry name" value="Virul_fac_BrkB"/>
</dbReference>
<dbReference type="GO" id="GO:0005886">
    <property type="term" value="C:plasma membrane"/>
    <property type="evidence" value="ECO:0007669"/>
    <property type="project" value="UniProtKB-SubCell"/>
</dbReference>
<dbReference type="HOGENOM" id="CLU_045539_5_1_10"/>
<evidence type="ECO:0000256" key="4">
    <source>
        <dbReference type="ARBA" id="ARBA00022989"/>
    </source>
</evidence>
<keyword evidence="2" id="KW-1003">Cell membrane</keyword>
<dbReference type="EMBL" id="CP002831">
    <property type="protein sequence ID" value="AFC25432.1"/>
    <property type="molecule type" value="Genomic_DNA"/>
</dbReference>
<dbReference type="eggNOG" id="COG1295">
    <property type="taxonomic scope" value="Bacteria"/>
</dbReference>
<feature type="transmembrane region" description="Helical" evidence="6">
    <location>
        <begin position="101"/>
        <end position="122"/>
    </location>
</feature>
<organism evidence="7 8">
    <name type="scientific">Saprospira grandis (strain Lewin)</name>
    <dbReference type="NCBI Taxonomy" id="984262"/>
    <lineage>
        <taxon>Bacteria</taxon>
        <taxon>Pseudomonadati</taxon>
        <taxon>Bacteroidota</taxon>
        <taxon>Saprospiria</taxon>
        <taxon>Saprospirales</taxon>
        <taxon>Saprospiraceae</taxon>
        <taxon>Saprospira</taxon>
    </lineage>
</organism>
<keyword evidence="8" id="KW-1185">Reference proteome</keyword>
<feature type="transmembrane region" description="Helical" evidence="6">
    <location>
        <begin position="238"/>
        <end position="261"/>
    </location>
</feature>
<dbReference type="PANTHER" id="PTHR30213:SF1">
    <property type="entry name" value="INNER MEMBRANE PROTEIN YHJD"/>
    <property type="match status" value="1"/>
</dbReference>
<evidence type="ECO:0000256" key="5">
    <source>
        <dbReference type="ARBA" id="ARBA00023136"/>
    </source>
</evidence>
<name>H6L9F6_SAPGL</name>
<dbReference type="AlphaFoldDB" id="H6L9F6"/>
<evidence type="ECO:0000313" key="7">
    <source>
        <dbReference type="EMBL" id="AFC25432.1"/>
    </source>
</evidence>
<evidence type="ECO:0000256" key="2">
    <source>
        <dbReference type="ARBA" id="ARBA00022475"/>
    </source>
</evidence>
<dbReference type="Pfam" id="PF03631">
    <property type="entry name" value="Virul_fac_BrkB"/>
    <property type="match status" value="1"/>
</dbReference>
<evidence type="ECO:0000313" key="8">
    <source>
        <dbReference type="Proteomes" id="UP000007519"/>
    </source>
</evidence>
<dbReference type="KEGG" id="sgn:SGRA_2704"/>
<dbReference type="PIRSF" id="PIRSF035875">
    <property type="entry name" value="RNase_BN"/>
    <property type="match status" value="1"/>
</dbReference>
<sequence>MLRIFRNFFRLYLRPIYLVIQATINSYGQDRVQRMGAALAYYTIFSLPAILIIIIGLVGFFLGEAAVEGRIYDTIVEFVGEAAAEQIQNAVKNIGSPSTNWLATILGLGFLIFLSTHIFYALQEALNTIFGVREVARKMQIVQMIINRILSFGMILSIGGLLVLSILLNGLILGLSTYIKGHQDWVASHLPDQLAPAVSYFTSNFLVFLNLGVSILIIAIFFMLMYKILPAARLRWRYIWWGSIFSAILFWLGQLLMGYYLSHTSIVSAYGATGSLIIILLWVYYSAQLIFIGAEFIKAICEYRGVIIQPKAFAKKMQKERQWVKKSRRKDDKGRVIELYESPLPNELI</sequence>
<protein>
    <submittedName>
        <fullName evidence="7">Ribonuclease BN</fullName>
    </submittedName>
</protein>
<evidence type="ECO:0000256" key="6">
    <source>
        <dbReference type="SAM" id="Phobius"/>
    </source>
</evidence>
<feature type="transmembrane region" description="Helical" evidence="6">
    <location>
        <begin position="149"/>
        <end position="179"/>
    </location>
</feature>
<feature type="transmembrane region" description="Helical" evidence="6">
    <location>
        <begin position="39"/>
        <end position="62"/>
    </location>
</feature>
<dbReference type="RefSeq" id="WP_015693042.1">
    <property type="nucleotide sequence ID" value="NC_016940.1"/>
</dbReference>
<evidence type="ECO:0000256" key="3">
    <source>
        <dbReference type="ARBA" id="ARBA00022692"/>
    </source>
</evidence>
<dbReference type="OrthoDB" id="9797028at2"/>
<keyword evidence="4 6" id="KW-1133">Transmembrane helix</keyword>
<reference evidence="7 8" key="1">
    <citation type="journal article" date="2012" name="Stand. Genomic Sci.">
        <title>Complete genome sequencing and analysis of Saprospira grandis str. Lewin, a predatory marine bacterium.</title>
        <authorList>
            <person name="Saw J.H."/>
            <person name="Yuryev A."/>
            <person name="Kanbe M."/>
            <person name="Hou S."/>
            <person name="Young A.G."/>
            <person name="Aizawa S."/>
            <person name="Alam M."/>
        </authorList>
    </citation>
    <scope>NUCLEOTIDE SEQUENCE [LARGE SCALE GENOMIC DNA]</scope>
    <source>
        <strain evidence="7 8">Lewin</strain>
    </source>
</reference>
<accession>H6L9F6</accession>